<dbReference type="Gene3D" id="3.60.21.60">
    <property type="match status" value="2"/>
</dbReference>
<dbReference type="Proteomes" id="UP000650467">
    <property type="component" value="Unassembled WGS sequence"/>
</dbReference>
<feature type="region of interest" description="Disordered" evidence="6">
    <location>
        <begin position="97"/>
        <end position="157"/>
    </location>
</feature>
<comment type="subcellular location">
    <subcellularLocation>
        <location evidence="1">Nucleus</location>
    </subcellularLocation>
</comment>
<evidence type="ECO:0000256" key="1">
    <source>
        <dbReference type="ARBA" id="ARBA00004123"/>
    </source>
</evidence>
<feature type="compositionally biased region" description="Low complexity" evidence="6">
    <location>
        <begin position="320"/>
        <end position="331"/>
    </location>
</feature>
<feature type="domain" description="DNA polymerase alpha subunit B OB" evidence="8">
    <location>
        <begin position="339"/>
        <end position="417"/>
    </location>
</feature>
<keyword evidence="4" id="KW-0235">DNA replication</keyword>
<dbReference type="Pfam" id="PF04042">
    <property type="entry name" value="DNA_pol_E_B"/>
    <property type="match status" value="1"/>
</dbReference>
<evidence type="ECO:0000256" key="4">
    <source>
        <dbReference type="ARBA" id="ARBA00022705"/>
    </source>
</evidence>
<dbReference type="InterPro" id="IPR016722">
    <property type="entry name" value="DNA_pol_alpha_bsu"/>
</dbReference>
<protein>
    <recommendedName>
        <fullName evidence="3">DNA polymerase alpha subunit B</fullName>
    </recommendedName>
</protein>
<feature type="domain" description="DNA polymerase alpha/delta/epsilon subunit B" evidence="7">
    <location>
        <begin position="442"/>
        <end position="656"/>
    </location>
</feature>
<evidence type="ECO:0000256" key="2">
    <source>
        <dbReference type="ARBA" id="ARBA00007299"/>
    </source>
</evidence>
<comment type="similarity">
    <text evidence="2">Belongs to the DNA polymerase alpha subunit B family.</text>
</comment>
<dbReference type="GO" id="GO:0005658">
    <property type="term" value="C:alpha DNA polymerase:primase complex"/>
    <property type="evidence" value="ECO:0007669"/>
    <property type="project" value="TreeGrafter"/>
</dbReference>
<dbReference type="InterPro" id="IPR054300">
    <property type="entry name" value="OB_DPOA2"/>
</dbReference>
<dbReference type="AlphaFoldDB" id="A0A835WBN5"/>
<evidence type="ECO:0000313" key="9">
    <source>
        <dbReference type="EMBL" id="KAG2444445.1"/>
    </source>
</evidence>
<evidence type="ECO:0000256" key="3">
    <source>
        <dbReference type="ARBA" id="ARBA00018596"/>
    </source>
</evidence>
<accession>A0A835WBN5</accession>
<comment type="caution">
    <text evidence="9">The sequence shown here is derived from an EMBL/GenBank/DDBJ whole genome shotgun (WGS) entry which is preliminary data.</text>
</comment>
<gene>
    <name evidence="9" type="ORF">HXX76_001198</name>
</gene>
<evidence type="ECO:0000259" key="8">
    <source>
        <dbReference type="Pfam" id="PF22062"/>
    </source>
</evidence>
<dbReference type="Pfam" id="PF22062">
    <property type="entry name" value="OB_DPOA2"/>
    <property type="match status" value="1"/>
</dbReference>
<evidence type="ECO:0000313" key="10">
    <source>
        <dbReference type="Proteomes" id="UP000650467"/>
    </source>
</evidence>
<dbReference type="GO" id="GO:0006270">
    <property type="term" value="P:DNA replication initiation"/>
    <property type="evidence" value="ECO:0007669"/>
    <property type="project" value="TreeGrafter"/>
</dbReference>
<evidence type="ECO:0000259" key="7">
    <source>
        <dbReference type="Pfam" id="PF04042"/>
    </source>
</evidence>
<dbReference type="PANTHER" id="PTHR23061">
    <property type="entry name" value="DNA POLYMERASE 2 ALPHA 70 KDA SUBUNIT"/>
    <property type="match status" value="1"/>
</dbReference>
<keyword evidence="5" id="KW-0539">Nucleus</keyword>
<keyword evidence="10" id="KW-1185">Reference proteome</keyword>
<evidence type="ECO:0000256" key="5">
    <source>
        <dbReference type="ARBA" id="ARBA00023242"/>
    </source>
</evidence>
<evidence type="ECO:0000256" key="6">
    <source>
        <dbReference type="SAM" id="MobiDB-lite"/>
    </source>
</evidence>
<dbReference type="OrthoDB" id="336885at2759"/>
<dbReference type="InterPro" id="IPR007185">
    <property type="entry name" value="DNA_pol_a/d/e_bsu"/>
</dbReference>
<feature type="region of interest" description="Disordered" evidence="6">
    <location>
        <begin position="268"/>
        <end position="331"/>
    </location>
</feature>
<proteinExistence type="inferred from homology"/>
<dbReference type="EMBL" id="JAEHOC010000002">
    <property type="protein sequence ID" value="KAG2444445.1"/>
    <property type="molecule type" value="Genomic_DNA"/>
</dbReference>
<reference evidence="9" key="1">
    <citation type="journal article" date="2020" name="bioRxiv">
        <title>Comparative genomics of Chlamydomonas.</title>
        <authorList>
            <person name="Craig R.J."/>
            <person name="Hasan A.R."/>
            <person name="Ness R.W."/>
            <person name="Keightley P.D."/>
        </authorList>
    </citation>
    <scope>NUCLEOTIDE SEQUENCE</scope>
    <source>
        <strain evidence="9">SAG 7.73</strain>
    </source>
</reference>
<sequence>MEKAFAAKNYKLDATLIARAQQIAAQLHMSAEGFVNQYESFALVSDWSNDVTGQRLKTLSEWLETEQRKENSKPRGAGTGTGGVKILLQAAKPTWEDLPDKIEFPTPSAKRQALDPAALNPGPGPGSKSDIKPVPGAAPGSAQQAPRGAALTPAHAGAQNAWATTPVAASAGRAAGATPAPPSAFSMRTNRGQVMASLNDHLPGPEAATAAAGGRGGVAVRPLGQPALDGGEHLFMMEVLESKIAALDERIMDFADAVTAATRATAATLPAPSPAPAGTPGPAATPEAAAAVAPAGTPPPPASSTPGGALTPGAGGGSGAAAPAPEEAAGAAQPLQHSVADISHQPVWVAGRVLAEAEGAPLNGESLLLEGCREASGGARVRLDVSCLPGYRLFPGQSVCAYGLNPTGSRFIAQHLVTHVPPPPPGASALPEAARAGGLSLVVAAGPFCLSEDLAYSPLEELLAYCSASPPDVLMLLGPFVDGEHPGLAAGAADRTAEAVLRDEVLRRLAAWRTAAGASTTLALMPAVRDVTAVPVMPQPPMAAAAAAVGPADKVVALQNPATAAMGPLVVAAGSADVLKALSAAELARVPPAAAGAAPVERLPALAGHLLGQRSFFPLYPAPLGTCLDTSHYSQLALAAAPDLLLLPSDLAPFAKVLRPEAWAAAAPPGLVAAGGCAAAAAAPVVMVNPGRLSRGGAGGSFAHVVVAPGGGPLHERVRVEVKRV</sequence>
<organism evidence="9 10">
    <name type="scientific">Chlamydomonas incerta</name>
    <dbReference type="NCBI Taxonomy" id="51695"/>
    <lineage>
        <taxon>Eukaryota</taxon>
        <taxon>Viridiplantae</taxon>
        <taxon>Chlorophyta</taxon>
        <taxon>core chlorophytes</taxon>
        <taxon>Chlorophyceae</taxon>
        <taxon>CS clade</taxon>
        <taxon>Chlamydomonadales</taxon>
        <taxon>Chlamydomonadaceae</taxon>
        <taxon>Chlamydomonas</taxon>
    </lineage>
</organism>
<name>A0A835WBN5_CHLIN</name>
<feature type="compositionally biased region" description="Low complexity" evidence="6">
    <location>
        <begin position="280"/>
        <end position="295"/>
    </location>
</feature>
<dbReference type="GO" id="GO:0003677">
    <property type="term" value="F:DNA binding"/>
    <property type="evidence" value="ECO:0007669"/>
    <property type="project" value="InterPro"/>
</dbReference>
<dbReference type="PANTHER" id="PTHR23061:SF12">
    <property type="entry name" value="DNA POLYMERASE ALPHA SUBUNIT B"/>
    <property type="match status" value="1"/>
</dbReference>
<feature type="compositionally biased region" description="Low complexity" evidence="6">
    <location>
        <begin position="135"/>
        <end position="150"/>
    </location>
</feature>